<feature type="transmembrane region" description="Helical" evidence="6">
    <location>
        <begin position="366"/>
        <end position="384"/>
    </location>
</feature>
<evidence type="ECO:0000259" key="7">
    <source>
        <dbReference type="Pfam" id="PF02687"/>
    </source>
</evidence>
<feature type="domain" description="ABC3 transporter permease C-terminal" evidence="7">
    <location>
        <begin position="296"/>
        <end position="410"/>
    </location>
</feature>
<feature type="transmembrane region" description="Helical" evidence="6">
    <location>
        <begin position="390"/>
        <end position="411"/>
    </location>
</feature>
<sequence length="929" mass="100671">MLRTLLLTTSALFAMARKRPWEPLLIMFAILLANAGLITVLLINEGATQGELLQREQGLLSNNIVVPADKATHFSKEQYALIRQSGFTQLIAFAERNIVLTCEDNEKRPVMLKLIGVDTQPFLGSTFKGLPQREVNRLQSMASQAASASPQVNSKTRVFKSGRSPSFPVNGLIHPATSAKLSCHKVLSEVDTPPLWPASVTAVTTSAAPHNTLLIAIADFYKGEVRIANNAANHASHEEPTSMQVPLVGFISFVSLTEEDIRHLEALLGTRVSVAGGDAINETGSLPESFRLNLWAMSALMGVVALFIVLNALNLMYRTRLPNIIRLRQLGVSTATLISALYVELFLYCIVSTPLGIFVGFQAASFLSPVISGTFTSLFSAVFVNPDVNLLALFTLALTVTFSSLVLFALVPIKTLSNALTLKRAKEGKSLPLVVVLVASVTAVVFLILIEKLIASTATALLFVALLLLFSCALVLLWLPILSKGLASMAPKKWPVFYYVIANMHLLSGKTRLAVCAFFIALTANIGMNTMTDSFRNATEQWLTQRLYSPYYLYTDLPLSKVTLPPSLSSTPLLKAQGEVLGVYPNSSKTIAANTPASAVSISSYPVHQTGKNALVLDALAEPSLDAAWSKFVTGKGVFINQQLAFAHGIELGNSLRIENIRLRNSPSSASFAQTSSKPGALEKVSDIFSTTPTWKVLGIYPDYGNLNGQILVPLPYFSQDNDVIKNALFSGVMALYPANQDTGNSALFNGMAKQNTTPNTKVDDALSALTAKEGEYTLYAKQELLDISMQTFDRTFVLTDGLNITTLLVAGIAFAVSLTVLTLGSAAELSVLRALGVSQFKVKLALFMQYMLLCLLSALLAIPFGIYLAYVFINLVNRYAFNWVYPLAINTQVLFASVGVSLLIVSLVLLLPLGKLRPKIDLRQEAQL</sequence>
<keyword evidence="5 6" id="KW-0472">Membrane</keyword>
<comment type="subcellular location">
    <subcellularLocation>
        <location evidence="1">Cell membrane</location>
        <topology evidence="1">Multi-pass membrane protein</topology>
    </subcellularLocation>
</comment>
<dbReference type="GO" id="GO:0005886">
    <property type="term" value="C:plasma membrane"/>
    <property type="evidence" value="ECO:0007669"/>
    <property type="project" value="UniProtKB-SubCell"/>
</dbReference>
<feature type="domain" description="ABC3 transporter permease C-terminal" evidence="7">
    <location>
        <begin position="806"/>
        <end position="918"/>
    </location>
</feature>
<dbReference type="Proteomes" id="UP000061468">
    <property type="component" value="Chromosome"/>
</dbReference>
<evidence type="ECO:0000256" key="4">
    <source>
        <dbReference type="ARBA" id="ARBA00022989"/>
    </source>
</evidence>
<proteinExistence type="predicted"/>
<dbReference type="PANTHER" id="PTHR30287">
    <property type="entry name" value="MEMBRANE COMPONENT OF PREDICTED ABC SUPERFAMILY METABOLITE UPTAKE TRANSPORTER"/>
    <property type="match status" value="1"/>
</dbReference>
<evidence type="ECO:0000256" key="2">
    <source>
        <dbReference type="ARBA" id="ARBA00022475"/>
    </source>
</evidence>
<name>A0AAC9ADQ2_9ALTE</name>
<reference evidence="8 9" key="1">
    <citation type="submission" date="2015-12" db="EMBL/GenBank/DDBJ databases">
        <title>Intraspecies pangenome expansion in the marine bacterium Alteromonas.</title>
        <authorList>
            <person name="Lopez-Perez M."/>
            <person name="Rodriguez-Valera F."/>
        </authorList>
    </citation>
    <scope>NUCLEOTIDE SEQUENCE [LARGE SCALE GENOMIC DNA]</scope>
    <source>
        <strain evidence="8 9">UM8</strain>
    </source>
</reference>
<feature type="transmembrane region" description="Helical" evidence="6">
    <location>
        <begin position="294"/>
        <end position="317"/>
    </location>
</feature>
<keyword evidence="2" id="KW-1003">Cell membrane</keyword>
<dbReference type="InterPro" id="IPR038766">
    <property type="entry name" value="Membrane_comp_ABC_pdt"/>
</dbReference>
<keyword evidence="4 6" id="KW-1133">Transmembrane helix</keyword>
<gene>
    <name evidence="8" type="ORF">AV942_13765</name>
</gene>
<feature type="transmembrane region" description="Helical" evidence="6">
    <location>
        <begin position="851"/>
        <end position="874"/>
    </location>
</feature>
<dbReference type="InterPro" id="IPR003838">
    <property type="entry name" value="ABC3_permease_C"/>
</dbReference>
<accession>A0AAC9ADQ2</accession>
<feature type="transmembrane region" description="Helical" evidence="6">
    <location>
        <begin position="431"/>
        <end position="450"/>
    </location>
</feature>
<feature type="transmembrane region" description="Helical" evidence="6">
    <location>
        <begin position="808"/>
        <end position="830"/>
    </location>
</feature>
<keyword evidence="3 6" id="KW-0812">Transmembrane</keyword>
<dbReference type="RefSeq" id="WP_015067630.1">
    <property type="nucleotide sequence ID" value="NZ_CP013928.1"/>
</dbReference>
<feature type="transmembrane region" description="Helical" evidence="6">
    <location>
        <begin position="894"/>
        <end position="914"/>
    </location>
</feature>
<evidence type="ECO:0000256" key="5">
    <source>
        <dbReference type="ARBA" id="ARBA00023136"/>
    </source>
</evidence>
<evidence type="ECO:0000313" key="9">
    <source>
        <dbReference type="Proteomes" id="UP000061468"/>
    </source>
</evidence>
<organism evidence="8 9">
    <name type="scientific">Alteromonas mediterranea</name>
    <dbReference type="NCBI Taxonomy" id="314275"/>
    <lineage>
        <taxon>Bacteria</taxon>
        <taxon>Pseudomonadati</taxon>
        <taxon>Pseudomonadota</taxon>
        <taxon>Gammaproteobacteria</taxon>
        <taxon>Alteromonadales</taxon>
        <taxon>Alteromonadaceae</taxon>
        <taxon>Alteromonas/Salinimonas group</taxon>
        <taxon>Alteromonas</taxon>
    </lineage>
</organism>
<evidence type="ECO:0000256" key="1">
    <source>
        <dbReference type="ARBA" id="ARBA00004651"/>
    </source>
</evidence>
<dbReference type="PANTHER" id="PTHR30287:SF2">
    <property type="entry name" value="BLL1001 PROTEIN"/>
    <property type="match status" value="1"/>
</dbReference>
<feature type="transmembrane region" description="Helical" evidence="6">
    <location>
        <begin position="456"/>
        <end position="479"/>
    </location>
</feature>
<feature type="transmembrane region" description="Helical" evidence="6">
    <location>
        <begin position="26"/>
        <end position="43"/>
    </location>
</feature>
<dbReference type="EMBL" id="CP013928">
    <property type="protein sequence ID" value="AMJ79283.1"/>
    <property type="molecule type" value="Genomic_DNA"/>
</dbReference>
<evidence type="ECO:0000256" key="6">
    <source>
        <dbReference type="SAM" id="Phobius"/>
    </source>
</evidence>
<dbReference type="AlphaFoldDB" id="A0AAC9ADQ2"/>
<evidence type="ECO:0000313" key="8">
    <source>
        <dbReference type="EMBL" id="AMJ79283.1"/>
    </source>
</evidence>
<feature type="transmembrane region" description="Helical" evidence="6">
    <location>
        <begin position="337"/>
        <end position="359"/>
    </location>
</feature>
<protein>
    <recommendedName>
        <fullName evidence="7">ABC3 transporter permease C-terminal domain-containing protein</fullName>
    </recommendedName>
</protein>
<dbReference type="Pfam" id="PF02687">
    <property type="entry name" value="FtsX"/>
    <property type="match status" value="2"/>
</dbReference>
<evidence type="ECO:0000256" key="3">
    <source>
        <dbReference type="ARBA" id="ARBA00022692"/>
    </source>
</evidence>